<keyword evidence="5" id="KW-0539">Nucleus</keyword>
<dbReference type="AlphaFoldDB" id="A0AAX4JNX1"/>
<comment type="subcellular location">
    <subcellularLocation>
        <location evidence="1">Nucleus</location>
    </subcellularLocation>
</comment>
<proteinExistence type="predicted"/>
<dbReference type="SMART" id="SM00066">
    <property type="entry name" value="GAL4"/>
    <property type="match status" value="1"/>
</dbReference>
<dbReference type="GO" id="GO:0005634">
    <property type="term" value="C:nucleus"/>
    <property type="evidence" value="ECO:0007669"/>
    <property type="project" value="UniProtKB-SubCell"/>
</dbReference>
<evidence type="ECO:0000256" key="1">
    <source>
        <dbReference type="ARBA" id="ARBA00004123"/>
    </source>
</evidence>
<sequence>MNPTPPYDDILEDETLAPLKRNHACLQCKKRKVKCDATKPTCAPCLRSHAHAVRSAHRNGTTPPVLTCTYAEADDNSPEPGPSEERSKVKKKKSAGLASTSPSINAGVKRLHIGQGRRETLDEEKEALKARIAELEARLSVMTPPSSHSAVEPSASIPSTFPDNMPFSGSFPTLSSSISGQNGGAGFSTLEEIGSGANASYALPSIGLDNSNNVPLPETLGDFSGLDDFFVVPKDWPKGLPLPFLLEHLVETFFNYVPQTPRMLHRATLLARIKLPPSSPDFPFPGLLHAICAAAATYTAWVNNLAPHLLEETVQRHLALGLDLTTVEDFGLAQAHLGSKAVDLTTSVCIMGSGPLIFQLTQTCILLGDVYFQKGFPMKGWMIGGQPARLLSVLELGNRQAKPKGYKEPLLRPAESDIEREERLVTTWMAFVVDAGFTINSNWAPSMALSETRCNLPTSIENWNKLGGMEQNPQHPASLDLYYSHPVEDSFVFVVKGSTLLAQVSSWVRNWQQREKQPDDELIGSKSDSFKMLNHSIEAFSTSLPAALKNIFRFLDQKSQGSFDANLLSIHLIPNIALCLLHEPFLQWLPYDPSTIATQRAYDGIMAILHLIPSNLDITLILTPFLALSLFTIGRFVSEFIKHATAAGQMQTALRYQADLLTLINLLQRYGQRHPLGNAMVHFLDQYVTLTTKGETMNQEDVCHFSTKRLTYLKSFSQEFDTNIDNSNDGENTEDSYLAKIRLHAEVAKNYPNSMNTANTNGLMQHLYPNSESIINVSEKIQSIPSGSRSNSIAGISPNTITSNSNSNQSNLPTPESVNSLNFNTSNCDMSVNNLLDLEGGSSGSGSKFSNEYQLHQQNTNFSDNNNNRNISINDEFSTNISGTTTRPNSMNDIHDQWDKTFHPDTRRFQQQNNQQLPLMTFLGNLGTSDSVEPLPIPKPDNSIEAQNQYQNPAWTSKHFVIPQVNQ</sequence>
<feature type="region of interest" description="Disordered" evidence="6">
    <location>
        <begin position="72"/>
        <end position="108"/>
    </location>
</feature>
<evidence type="ECO:0000313" key="9">
    <source>
        <dbReference type="Proteomes" id="UP001355207"/>
    </source>
</evidence>
<evidence type="ECO:0000256" key="3">
    <source>
        <dbReference type="ARBA" id="ARBA00023015"/>
    </source>
</evidence>
<dbReference type="PROSITE" id="PS50048">
    <property type="entry name" value="ZN2_CY6_FUNGAL_2"/>
    <property type="match status" value="1"/>
</dbReference>
<name>A0AAX4JNX1_9TREE</name>
<keyword evidence="3" id="KW-0805">Transcription regulation</keyword>
<evidence type="ECO:0000256" key="6">
    <source>
        <dbReference type="SAM" id="MobiDB-lite"/>
    </source>
</evidence>
<keyword evidence="4" id="KW-0804">Transcription</keyword>
<dbReference type="Pfam" id="PF00172">
    <property type="entry name" value="Zn_clus"/>
    <property type="match status" value="1"/>
</dbReference>
<evidence type="ECO:0000256" key="4">
    <source>
        <dbReference type="ARBA" id="ARBA00023163"/>
    </source>
</evidence>
<dbReference type="InterPro" id="IPR001138">
    <property type="entry name" value="Zn2Cys6_DnaBD"/>
</dbReference>
<organism evidence="8 9">
    <name type="scientific">Kwoniella dendrophila CBS 6074</name>
    <dbReference type="NCBI Taxonomy" id="1295534"/>
    <lineage>
        <taxon>Eukaryota</taxon>
        <taxon>Fungi</taxon>
        <taxon>Dikarya</taxon>
        <taxon>Basidiomycota</taxon>
        <taxon>Agaricomycotina</taxon>
        <taxon>Tremellomycetes</taxon>
        <taxon>Tremellales</taxon>
        <taxon>Cryptococcaceae</taxon>
        <taxon>Kwoniella</taxon>
    </lineage>
</organism>
<dbReference type="EMBL" id="CP144098">
    <property type="protein sequence ID" value="WWC86439.1"/>
    <property type="molecule type" value="Genomic_DNA"/>
</dbReference>
<dbReference type="CDD" id="cd12148">
    <property type="entry name" value="fungal_TF_MHR"/>
    <property type="match status" value="1"/>
</dbReference>
<dbReference type="RefSeq" id="XP_066073202.1">
    <property type="nucleotide sequence ID" value="XM_066217105.1"/>
</dbReference>
<protein>
    <recommendedName>
        <fullName evidence="7">Zn(2)-C6 fungal-type domain-containing protein</fullName>
    </recommendedName>
</protein>
<dbReference type="PANTHER" id="PTHR47338">
    <property type="entry name" value="ZN(II)2CYS6 TRANSCRIPTION FACTOR (EUROFUNG)-RELATED"/>
    <property type="match status" value="1"/>
</dbReference>
<feature type="region of interest" description="Disordered" evidence="6">
    <location>
        <begin position="786"/>
        <end position="820"/>
    </location>
</feature>
<dbReference type="InterPro" id="IPR050815">
    <property type="entry name" value="TF_fung"/>
</dbReference>
<feature type="domain" description="Zn(2)-C6 fungal-type" evidence="7">
    <location>
        <begin position="24"/>
        <end position="70"/>
    </location>
</feature>
<dbReference type="InterPro" id="IPR036864">
    <property type="entry name" value="Zn2-C6_fun-type_DNA-bd_sf"/>
</dbReference>
<dbReference type="GO" id="GO:0000981">
    <property type="term" value="F:DNA-binding transcription factor activity, RNA polymerase II-specific"/>
    <property type="evidence" value="ECO:0007669"/>
    <property type="project" value="InterPro"/>
</dbReference>
<dbReference type="GO" id="GO:0006351">
    <property type="term" value="P:DNA-templated transcription"/>
    <property type="evidence" value="ECO:0007669"/>
    <property type="project" value="InterPro"/>
</dbReference>
<keyword evidence="9" id="KW-1185">Reference proteome</keyword>
<dbReference type="GeneID" id="91091988"/>
<accession>A0AAX4JNX1</accession>
<dbReference type="CDD" id="cd00067">
    <property type="entry name" value="GAL4"/>
    <property type="match status" value="1"/>
</dbReference>
<dbReference type="SUPFAM" id="SSF57701">
    <property type="entry name" value="Zn2/Cys6 DNA-binding domain"/>
    <property type="match status" value="1"/>
</dbReference>
<feature type="compositionally biased region" description="Low complexity" evidence="6">
    <location>
        <begin position="797"/>
        <end position="815"/>
    </location>
</feature>
<keyword evidence="2" id="KW-0479">Metal-binding</keyword>
<dbReference type="InterPro" id="IPR007219">
    <property type="entry name" value="XnlR_reg_dom"/>
</dbReference>
<evidence type="ECO:0000256" key="5">
    <source>
        <dbReference type="ARBA" id="ARBA00023242"/>
    </source>
</evidence>
<evidence type="ECO:0000259" key="7">
    <source>
        <dbReference type="PROSITE" id="PS50048"/>
    </source>
</evidence>
<dbReference type="Gene3D" id="4.10.240.10">
    <property type="entry name" value="Zn(2)-C6 fungal-type DNA-binding domain"/>
    <property type="match status" value="1"/>
</dbReference>
<dbReference type="Proteomes" id="UP001355207">
    <property type="component" value="Chromosome 1"/>
</dbReference>
<dbReference type="PANTHER" id="PTHR47338:SF29">
    <property type="entry name" value="ZN(2)-C6 FUNGAL-TYPE DOMAIN-CONTAINING PROTEIN"/>
    <property type="match status" value="1"/>
</dbReference>
<reference evidence="8 9" key="1">
    <citation type="submission" date="2024-01" db="EMBL/GenBank/DDBJ databases">
        <title>Comparative genomics of Cryptococcus and Kwoniella reveals pathogenesis evolution and contrasting modes of karyotype evolution via chromosome fusion or intercentromeric recombination.</title>
        <authorList>
            <person name="Coelho M.A."/>
            <person name="David-Palma M."/>
            <person name="Shea T."/>
            <person name="Bowers K."/>
            <person name="McGinley-Smith S."/>
            <person name="Mohammad A.W."/>
            <person name="Gnirke A."/>
            <person name="Yurkov A.M."/>
            <person name="Nowrousian M."/>
            <person name="Sun S."/>
            <person name="Cuomo C.A."/>
            <person name="Heitman J."/>
        </authorList>
    </citation>
    <scope>NUCLEOTIDE SEQUENCE [LARGE SCALE GENOMIC DNA]</scope>
    <source>
        <strain evidence="8 9">CBS 6074</strain>
    </source>
</reference>
<dbReference type="GO" id="GO:0003677">
    <property type="term" value="F:DNA binding"/>
    <property type="evidence" value="ECO:0007669"/>
    <property type="project" value="InterPro"/>
</dbReference>
<dbReference type="Pfam" id="PF04082">
    <property type="entry name" value="Fungal_trans"/>
    <property type="match status" value="1"/>
</dbReference>
<dbReference type="GO" id="GO:0008270">
    <property type="term" value="F:zinc ion binding"/>
    <property type="evidence" value="ECO:0007669"/>
    <property type="project" value="InterPro"/>
</dbReference>
<evidence type="ECO:0000256" key="2">
    <source>
        <dbReference type="ARBA" id="ARBA00022723"/>
    </source>
</evidence>
<evidence type="ECO:0000313" key="8">
    <source>
        <dbReference type="EMBL" id="WWC86439.1"/>
    </source>
</evidence>
<gene>
    <name evidence="8" type="ORF">L201_001316</name>
</gene>